<dbReference type="KEGG" id="tli:Tlie_0810"/>
<comment type="subcellular location">
    <subcellularLocation>
        <location evidence="1">Cell inner membrane</location>
    </subcellularLocation>
</comment>
<dbReference type="HOGENOM" id="CLU_049421_4_2_0"/>
<dbReference type="Proteomes" id="UP000005868">
    <property type="component" value="Chromosome"/>
</dbReference>
<organism evidence="7 8">
    <name type="scientific">Thermovirga lienii (strain ATCC BAA-1197 / DSM 17291 / Cas60314)</name>
    <dbReference type="NCBI Taxonomy" id="580340"/>
    <lineage>
        <taxon>Bacteria</taxon>
        <taxon>Thermotogati</taxon>
        <taxon>Synergistota</taxon>
        <taxon>Synergistia</taxon>
        <taxon>Synergistales</taxon>
        <taxon>Thermovirgaceae</taxon>
        <taxon>Thermovirga</taxon>
    </lineage>
</organism>
<proteinExistence type="predicted"/>
<dbReference type="STRING" id="580340.Tlie_0810"/>
<dbReference type="PANTHER" id="PTHR30606:SF10">
    <property type="entry name" value="PHOSPHATIDYLINOSITOL MANNOSIDE ACYLTRANSFERASE"/>
    <property type="match status" value="1"/>
</dbReference>
<evidence type="ECO:0000256" key="2">
    <source>
        <dbReference type="ARBA" id="ARBA00022475"/>
    </source>
</evidence>
<dbReference type="InterPro" id="IPR004960">
    <property type="entry name" value="LipA_acyltrans"/>
</dbReference>
<evidence type="ECO:0000256" key="6">
    <source>
        <dbReference type="ARBA" id="ARBA00023315"/>
    </source>
</evidence>
<evidence type="ECO:0000256" key="4">
    <source>
        <dbReference type="ARBA" id="ARBA00022679"/>
    </source>
</evidence>
<name>G7V9J3_THELD</name>
<dbReference type="GO" id="GO:0005886">
    <property type="term" value="C:plasma membrane"/>
    <property type="evidence" value="ECO:0007669"/>
    <property type="project" value="UniProtKB-SubCell"/>
</dbReference>
<dbReference type="CDD" id="cd07984">
    <property type="entry name" value="LPLAT_LABLAT-like"/>
    <property type="match status" value="1"/>
</dbReference>
<keyword evidence="6 7" id="KW-0012">Acyltransferase</keyword>
<dbReference type="Pfam" id="PF03279">
    <property type="entry name" value="Lip_A_acyltrans"/>
    <property type="match status" value="1"/>
</dbReference>
<dbReference type="AlphaFoldDB" id="G7V9J3"/>
<dbReference type="GO" id="GO:0009247">
    <property type="term" value="P:glycolipid biosynthetic process"/>
    <property type="evidence" value="ECO:0007669"/>
    <property type="project" value="UniProtKB-ARBA"/>
</dbReference>
<evidence type="ECO:0000313" key="8">
    <source>
        <dbReference type="Proteomes" id="UP000005868"/>
    </source>
</evidence>
<gene>
    <name evidence="7" type="ordered locus">Tlie_0810</name>
</gene>
<reference evidence="8" key="1">
    <citation type="submission" date="2011-10" db="EMBL/GenBank/DDBJ databases">
        <title>The complete genome of chromosome of Thermovirga lienii DSM 17291.</title>
        <authorList>
            <consortium name="US DOE Joint Genome Institute (JGI-PGF)"/>
            <person name="Lucas S."/>
            <person name="Copeland A."/>
            <person name="Lapidus A."/>
            <person name="Glavina del Rio T."/>
            <person name="Dalin E."/>
            <person name="Tice H."/>
            <person name="Bruce D."/>
            <person name="Goodwin L."/>
            <person name="Pitluck S."/>
            <person name="Peters L."/>
            <person name="Mikhailova N."/>
            <person name="Saunders E."/>
            <person name="Kyrpides N."/>
            <person name="Mavromatis K."/>
            <person name="Ivanova N."/>
            <person name="Last F.I."/>
            <person name="Brettin T."/>
            <person name="Detter J.C."/>
            <person name="Han C."/>
            <person name="Larimer F."/>
            <person name="Land M."/>
            <person name="Hauser L."/>
            <person name="Markowitz V."/>
            <person name="Cheng J.-F."/>
            <person name="Hugenholtz P."/>
            <person name="Woyke T."/>
            <person name="Wu D."/>
            <person name="Spring S."/>
            <person name="Schroeder M."/>
            <person name="Brambilla E.-M."/>
            <person name="Klenk H.-P."/>
            <person name="Eisen J.A."/>
        </authorList>
    </citation>
    <scope>NUCLEOTIDE SEQUENCE [LARGE SCALE GENOMIC DNA]</scope>
    <source>
        <strain evidence="8">ATCC BAA-1197 / DSM 17291 / Cas60314</strain>
    </source>
</reference>
<dbReference type="GO" id="GO:0016746">
    <property type="term" value="F:acyltransferase activity"/>
    <property type="evidence" value="ECO:0007669"/>
    <property type="project" value="UniProtKB-KW"/>
</dbReference>
<evidence type="ECO:0000256" key="3">
    <source>
        <dbReference type="ARBA" id="ARBA00022519"/>
    </source>
</evidence>
<sequence>MSYISSFLKAVTLYVGKGGTRATLLDYLLSGMLKTTKPRGKVAMDNLSIAFPQSTEEWRKDMLSKVYSHFASTLVEYIVALNEPDRLTGWFKTVEGKKYLDEALTSGRGAVLLFGHLGNWELLGGWLALSGYPVYAMVRKHDDQELEDLIDGYRQRMNLKIIDKDNIREPIRQLKKGNFVAIAGDQHWGRAGLEVPFLGKTCSTPSGPAVYAILTGAPIIPIAAFRRGKFDYVFEAYPPIEPQRKGDSKQETYRLTTLANQAIEKMIRKAPEQWLWMHRRWR</sequence>
<accession>G7V9J3</accession>
<evidence type="ECO:0000256" key="1">
    <source>
        <dbReference type="ARBA" id="ARBA00004533"/>
    </source>
</evidence>
<dbReference type="PIRSF" id="PIRSF026649">
    <property type="entry name" value="MsbB"/>
    <property type="match status" value="1"/>
</dbReference>
<keyword evidence="8" id="KW-1185">Reference proteome</keyword>
<evidence type="ECO:0000256" key="5">
    <source>
        <dbReference type="ARBA" id="ARBA00023136"/>
    </source>
</evidence>
<dbReference type="PANTHER" id="PTHR30606">
    <property type="entry name" value="LIPID A BIOSYNTHESIS LAUROYL ACYLTRANSFERASE"/>
    <property type="match status" value="1"/>
</dbReference>
<dbReference type="eggNOG" id="COG1560">
    <property type="taxonomic scope" value="Bacteria"/>
</dbReference>
<reference evidence="7 8" key="2">
    <citation type="journal article" date="2012" name="Stand. Genomic Sci.">
        <title>Genome sequence of the moderately thermophilic, amino-acid-degrading and sulfur-reducing bacterium Thermovirga lienii type strain (Cas60314(T)).</title>
        <authorList>
            <person name="Goker M."/>
            <person name="Saunders E."/>
            <person name="Lapidus A."/>
            <person name="Nolan M."/>
            <person name="Lucas S."/>
            <person name="Hammon N."/>
            <person name="Deshpande S."/>
            <person name="Cheng J.F."/>
            <person name="Han C."/>
            <person name="Tapia R."/>
            <person name="Goodwin L.A."/>
            <person name="Pitluck S."/>
            <person name="Liolios K."/>
            <person name="Mavromatis K."/>
            <person name="Pagani I."/>
            <person name="Ivanova N."/>
            <person name="Mikhailova N."/>
            <person name="Pati A."/>
            <person name="Chen A."/>
            <person name="Palaniappan K."/>
            <person name="Land M."/>
            <person name="Chang Y.J."/>
            <person name="Jeffries C.D."/>
            <person name="Brambilla E.M."/>
            <person name="Rohde M."/>
            <person name="Spring S."/>
            <person name="Detter J.C."/>
            <person name="Woyke T."/>
            <person name="Bristow J."/>
            <person name="Eisen J.A."/>
            <person name="Markowitz V."/>
            <person name="Hugenholtz P."/>
            <person name="Kyrpides N.C."/>
            <person name="Klenk H.P."/>
        </authorList>
    </citation>
    <scope>NUCLEOTIDE SEQUENCE [LARGE SCALE GENOMIC DNA]</scope>
    <source>
        <strain evidence="8">ATCC BAA-1197 / DSM 17291 / Cas60314</strain>
    </source>
</reference>
<evidence type="ECO:0000313" key="7">
    <source>
        <dbReference type="EMBL" id="AER66543.1"/>
    </source>
</evidence>
<keyword evidence="3" id="KW-0997">Cell inner membrane</keyword>
<keyword evidence="4 7" id="KW-0808">Transferase</keyword>
<keyword evidence="2" id="KW-1003">Cell membrane</keyword>
<keyword evidence="5" id="KW-0472">Membrane</keyword>
<dbReference type="EMBL" id="CP003096">
    <property type="protein sequence ID" value="AER66543.1"/>
    <property type="molecule type" value="Genomic_DNA"/>
</dbReference>
<protein>
    <submittedName>
        <fullName evidence="7">Lipid A biosynthesis acyltransferase</fullName>
    </submittedName>
</protein>